<feature type="domain" description="Protein kinase" evidence="15">
    <location>
        <begin position="479"/>
        <end position="683"/>
    </location>
</feature>
<evidence type="ECO:0000256" key="3">
    <source>
        <dbReference type="ARBA" id="ARBA00022679"/>
    </source>
</evidence>
<dbReference type="SMART" id="SM00326">
    <property type="entry name" value="SH3"/>
    <property type="match status" value="1"/>
</dbReference>
<comment type="catalytic activity">
    <reaction evidence="8 12">
        <text>L-tyrosyl-[protein] + ATP = O-phospho-L-tyrosyl-[protein] + ADP + H(+)</text>
        <dbReference type="Rhea" id="RHEA:10596"/>
        <dbReference type="Rhea" id="RHEA-COMP:10136"/>
        <dbReference type="Rhea" id="RHEA-COMP:20101"/>
        <dbReference type="ChEBI" id="CHEBI:15378"/>
        <dbReference type="ChEBI" id="CHEBI:30616"/>
        <dbReference type="ChEBI" id="CHEBI:46858"/>
        <dbReference type="ChEBI" id="CHEBI:61978"/>
        <dbReference type="ChEBI" id="CHEBI:456216"/>
        <dbReference type="EC" id="2.7.10.2"/>
    </reaction>
</comment>
<comment type="similarity">
    <text evidence="12">Belongs to the protein kinase superfamily. Tyr protein kinase family.</text>
</comment>
<dbReference type="InterPro" id="IPR000719">
    <property type="entry name" value="Prot_kinase_dom"/>
</dbReference>
<dbReference type="SUPFAM" id="SSF55550">
    <property type="entry name" value="SH2 domain"/>
    <property type="match status" value="1"/>
</dbReference>
<keyword evidence="6 11" id="KW-0067">ATP-binding</keyword>
<gene>
    <name evidence="16" type="ORF">BaRGS_00027894</name>
</gene>
<evidence type="ECO:0000256" key="5">
    <source>
        <dbReference type="ARBA" id="ARBA00022777"/>
    </source>
</evidence>
<dbReference type="GO" id="GO:0004715">
    <property type="term" value="F:non-membrane spanning protein tyrosine kinase activity"/>
    <property type="evidence" value="ECO:0007669"/>
    <property type="project" value="UniProtKB-EC"/>
</dbReference>
<sequence>MESAASAQSGTPSLPERLEVSRDEITVGERLWSEARGNICQGKWRKVMDIAVKILRPDKTSPEEYLNEAKILSQLQHHKILQFLALSTEKEPPYIITELIVKGPLLQFLRKNQGEVTDAVVAHMAAQIADGMAYLGSMNIVHRDLRAANILVGTHHSVKVAGFELAHTMTNNTYKADKEAKFPLKWTSPEAAQEYTFSVKSDVWSFGVLLYELSTYGKPPYTGMDPKQALEQVAKGYRMPQPAGRTCCNKALYDIMCKCWDADPDKRPSFASLHNRFENRYLNIDPEYGVLQQTCLEEEQLSEIVFIQAEFDYEAYEEDEMSFGEGDVMKVEEALDLHWWTCSHLKTAERKVVPSNYVSRISLLQAATRAMESWWVEFDRTEAEKVLLSRATLTGTFLVQESNTDKENGDPKIVHYNVNVKWDGGVHIDASKEFSNILQLIEHYSENADELCTRLTVPCPRKPPVVQFRELEVRRDTVKVSKVCLGHGRYGDVWKGSLWGTLDVAVKIVKADSDSKSDFEEAKILHRLRHDRILQLLAVSKDKDSVYIVTELMVNGTLLEYLHREEGAMVTFPNLVAIASQIADGLAYLETERILHLDVRADNILVGERQEIKVADFSDAVFLQEEDYYTISRSTKIPVKWSAPEVIQDHRVSFKSMVWSFGVVLYELITRGSSPYPGQYSCL</sequence>
<dbReference type="SMART" id="SM00252">
    <property type="entry name" value="SH2"/>
    <property type="match status" value="1"/>
</dbReference>
<dbReference type="InterPro" id="IPR000980">
    <property type="entry name" value="SH2"/>
</dbReference>
<feature type="domain" description="SH3" evidence="14">
    <location>
        <begin position="302"/>
        <end position="363"/>
    </location>
</feature>
<evidence type="ECO:0000256" key="4">
    <source>
        <dbReference type="ARBA" id="ARBA00022741"/>
    </source>
</evidence>
<dbReference type="Pfam" id="PF00018">
    <property type="entry name" value="SH3_1"/>
    <property type="match status" value="1"/>
</dbReference>
<dbReference type="Pfam" id="PF07714">
    <property type="entry name" value="PK_Tyr_Ser-Thr"/>
    <property type="match status" value="2"/>
</dbReference>
<protein>
    <recommendedName>
        <fullName evidence="12">Tyrosine-protein kinase</fullName>
        <ecNumber evidence="12">2.7.10.2</ecNumber>
    </recommendedName>
</protein>
<dbReference type="EMBL" id="JACVVK020000272">
    <property type="protein sequence ID" value="KAK7480893.1"/>
    <property type="molecule type" value="Genomic_DNA"/>
</dbReference>
<evidence type="ECO:0000256" key="9">
    <source>
        <dbReference type="PROSITE-ProRule" id="PRU00191"/>
    </source>
</evidence>
<dbReference type="PRINTS" id="PR00109">
    <property type="entry name" value="TYRKINASE"/>
</dbReference>
<dbReference type="InterPro" id="IPR008266">
    <property type="entry name" value="Tyr_kinase_AS"/>
</dbReference>
<keyword evidence="7 12" id="KW-0829">Tyrosine-protein kinase</keyword>
<dbReference type="SMART" id="SM00219">
    <property type="entry name" value="TyrKc"/>
    <property type="match status" value="2"/>
</dbReference>
<evidence type="ECO:0000256" key="10">
    <source>
        <dbReference type="PROSITE-ProRule" id="PRU00192"/>
    </source>
</evidence>
<dbReference type="Gene3D" id="3.30.505.10">
    <property type="entry name" value="SH2 domain"/>
    <property type="match status" value="1"/>
</dbReference>
<evidence type="ECO:0000256" key="1">
    <source>
        <dbReference type="ARBA" id="ARBA00022443"/>
    </source>
</evidence>
<dbReference type="SUPFAM" id="SSF56112">
    <property type="entry name" value="Protein kinase-like (PK-like)"/>
    <property type="match status" value="2"/>
</dbReference>
<evidence type="ECO:0000313" key="17">
    <source>
        <dbReference type="Proteomes" id="UP001519460"/>
    </source>
</evidence>
<evidence type="ECO:0000259" key="15">
    <source>
        <dbReference type="PROSITE" id="PS50011"/>
    </source>
</evidence>
<dbReference type="PROSITE" id="PS00107">
    <property type="entry name" value="PROTEIN_KINASE_ATP"/>
    <property type="match status" value="1"/>
</dbReference>
<dbReference type="PROSITE" id="PS50002">
    <property type="entry name" value="SH3"/>
    <property type="match status" value="1"/>
</dbReference>
<dbReference type="InterPro" id="IPR020635">
    <property type="entry name" value="Tyr_kinase_cat_dom"/>
</dbReference>
<evidence type="ECO:0000256" key="11">
    <source>
        <dbReference type="PROSITE-ProRule" id="PRU10141"/>
    </source>
</evidence>
<evidence type="ECO:0000313" key="16">
    <source>
        <dbReference type="EMBL" id="KAK7480893.1"/>
    </source>
</evidence>
<keyword evidence="3 12" id="KW-0808">Transferase</keyword>
<dbReference type="PROSITE" id="PS50001">
    <property type="entry name" value="SH2"/>
    <property type="match status" value="1"/>
</dbReference>
<evidence type="ECO:0000256" key="8">
    <source>
        <dbReference type="ARBA" id="ARBA00051245"/>
    </source>
</evidence>
<dbReference type="InterPro" id="IPR011009">
    <property type="entry name" value="Kinase-like_dom_sf"/>
</dbReference>
<dbReference type="InterPro" id="IPR036028">
    <property type="entry name" value="SH3-like_dom_sf"/>
</dbReference>
<evidence type="ECO:0000256" key="6">
    <source>
        <dbReference type="ARBA" id="ARBA00022840"/>
    </source>
</evidence>
<keyword evidence="5 12" id="KW-0418">Kinase</keyword>
<dbReference type="Gene3D" id="2.30.30.40">
    <property type="entry name" value="SH3 Domains"/>
    <property type="match status" value="1"/>
</dbReference>
<evidence type="ECO:0000256" key="7">
    <source>
        <dbReference type="ARBA" id="ARBA00023137"/>
    </source>
</evidence>
<dbReference type="Gene3D" id="1.10.510.10">
    <property type="entry name" value="Transferase(Phosphotransferase) domain 1"/>
    <property type="match status" value="2"/>
</dbReference>
<dbReference type="InterPro" id="IPR050198">
    <property type="entry name" value="Non-receptor_tyrosine_kinases"/>
</dbReference>
<accession>A0ABD0K1R1</accession>
<comment type="caution">
    <text evidence="16">The sequence shown here is derived from an EMBL/GenBank/DDBJ whole genome shotgun (WGS) entry which is preliminary data.</text>
</comment>
<name>A0ABD0K1R1_9CAEN</name>
<proteinExistence type="inferred from homology"/>
<organism evidence="16 17">
    <name type="scientific">Batillaria attramentaria</name>
    <dbReference type="NCBI Taxonomy" id="370345"/>
    <lineage>
        <taxon>Eukaryota</taxon>
        <taxon>Metazoa</taxon>
        <taxon>Spiralia</taxon>
        <taxon>Lophotrochozoa</taxon>
        <taxon>Mollusca</taxon>
        <taxon>Gastropoda</taxon>
        <taxon>Caenogastropoda</taxon>
        <taxon>Sorbeoconcha</taxon>
        <taxon>Cerithioidea</taxon>
        <taxon>Batillariidae</taxon>
        <taxon>Batillaria</taxon>
    </lineage>
</organism>
<evidence type="ECO:0000256" key="12">
    <source>
        <dbReference type="RuleBase" id="RU362096"/>
    </source>
</evidence>
<dbReference type="InterPro" id="IPR001245">
    <property type="entry name" value="Ser-Thr/Tyr_kinase_cat_dom"/>
</dbReference>
<feature type="binding site" evidence="11">
    <location>
        <position position="507"/>
    </location>
    <ligand>
        <name>ATP</name>
        <dbReference type="ChEBI" id="CHEBI:30616"/>
    </ligand>
</feature>
<feature type="domain" description="SH2" evidence="13">
    <location>
        <begin position="356"/>
        <end position="459"/>
    </location>
</feature>
<keyword evidence="9" id="KW-0727">SH2 domain</keyword>
<dbReference type="PROSITE" id="PS50011">
    <property type="entry name" value="PROTEIN_KINASE_DOM"/>
    <property type="match status" value="2"/>
</dbReference>
<keyword evidence="4 11" id="KW-0547">Nucleotide-binding</keyword>
<keyword evidence="2" id="KW-0597">Phosphoprotein</keyword>
<dbReference type="AlphaFoldDB" id="A0ABD0K1R1"/>
<evidence type="ECO:0000256" key="2">
    <source>
        <dbReference type="ARBA" id="ARBA00022553"/>
    </source>
</evidence>
<dbReference type="EC" id="2.7.10.2" evidence="12"/>
<keyword evidence="1 10" id="KW-0728">SH3 domain</keyword>
<dbReference type="PROSITE" id="PS00109">
    <property type="entry name" value="PROTEIN_KINASE_TYR"/>
    <property type="match status" value="2"/>
</dbReference>
<dbReference type="InterPro" id="IPR036860">
    <property type="entry name" value="SH2_dom_sf"/>
</dbReference>
<keyword evidence="17" id="KW-1185">Reference proteome</keyword>
<feature type="domain" description="Protein kinase" evidence="15">
    <location>
        <begin position="25"/>
        <end position="282"/>
    </location>
</feature>
<dbReference type="GO" id="GO:0005524">
    <property type="term" value="F:ATP binding"/>
    <property type="evidence" value="ECO:0007669"/>
    <property type="project" value="UniProtKB-UniRule"/>
</dbReference>
<dbReference type="InterPro" id="IPR017441">
    <property type="entry name" value="Protein_kinase_ATP_BS"/>
</dbReference>
<dbReference type="Proteomes" id="UP001519460">
    <property type="component" value="Unassembled WGS sequence"/>
</dbReference>
<dbReference type="FunFam" id="1.10.510.10:FF:000554">
    <property type="entry name" value="Predicted protein"/>
    <property type="match status" value="1"/>
</dbReference>
<dbReference type="PANTHER" id="PTHR24418">
    <property type="entry name" value="TYROSINE-PROTEIN KINASE"/>
    <property type="match status" value="1"/>
</dbReference>
<evidence type="ECO:0000259" key="13">
    <source>
        <dbReference type="PROSITE" id="PS50001"/>
    </source>
</evidence>
<reference evidence="16 17" key="1">
    <citation type="journal article" date="2023" name="Sci. Data">
        <title>Genome assembly of the Korean intertidal mud-creeper Batillaria attramentaria.</title>
        <authorList>
            <person name="Patra A.K."/>
            <person name="Ho P.T."/>
            <person name="Jun S."/>
            <person name="Lee S.J."/>
            <person name="Kim Y."/>
            <person name="Won Y.J."/>
        </authorList>
    </citation>
    <scope>NUCLEOTIDE SEQUENCE [LARGE SCALE GENOMIC DNA]</scope>
    <source>
        <strain evidence="16">Wonlab-2016</strain>
    </source>
</reference>
<dbReference type="SUPFAM" id="SSF50044">
    <property type="entry name" value="SH3-domain"/>
    <property type="match status" value="1"/>
</dbReference>
<evidence type="ECO:0000259" key="14">
    <source>
        <dbReference type="PROSITE" id="PS50002"/>
    </source>
</evidence>
<dbReference type="Pfam" id="PF00017">
    <property type="entry name" value="SH2"/>
    <property type="match status" value="1"/>
</dbReference>
<dbReference type="InterPro" id="IPR001452">
    <property type="entry name" value="SH3_domain"/>
</dbReference>